<evidence type="ECO:0000313" key="2">
    <source>
        <dbReference type="Proteomes" id="UP001303046"/>
    </source>
</evidence>
<keyword evidence="2" id="KW-1185">Reference proteome</keyword>
<dbReference type="KEGG" id="nai:NECAME_02987"/>
<dbReference type="Proteomes" id="UP001303046">
    <property type="component" value="Unassembled WGS sequence"/>
</dbReference>
<organism evidence="1 2">
    <name type="scientific">Necator americanus</name>
    <name type="common">Human hookworm</name>
    <dbReference type="NCBI Taxonomy" id="51031"/>
    <lineage>
        <taxon>Eukaryota</taxon>
        <taxon>Metazoa</taxon>
        <taxon>Ecdysozoa</taxon>
        <taxon>Nematoda</taxon>
        <taxon>Chromadorea</taxon>
        <taxon>Rhabditida</taxon>
        <taxon>Rhabditina</taxon>
        <taxon>Rhabditomorpha</taxon>
        <taxon>Strongyloidea</taxon>
        <taxon>Ancylostomatidae</taxon>
        <taxon>Bunostominae</taxon>
        <taxon>Necator</taxon>
    </lineage>
</organism>
<sequence length="88" mass="9915">MKKLLVLIALMVTVYSAWDGKTPDIPGISAESMKKLREMLTPRPANKEAFKQVMEKWKSTLSATEKAAADAHREKMIKLKEQLAKRAS</sequence>
<dbReference type="CTD" id="25343025"/>
<accession>A0ABR1DTG6</accession>
<evidence type="ECO:0000313" key="1">
    <source>
        <dbReference type="EMBL" id="KAK6753740.1"/>
    </source>
</evidence>
<name>A0ABR1DTG6_NECAM</name>
<dbReference type="EMBL" id="JAVFWL010000005">
    <property type="protein sequence ID" value="KAK6753740.1"/>
    <property type="molecule type" value="Genomic_DNA"/>
</dbReference>
<reference evidence="1 2" key="1">
    <citation type="submission" date="2023-08" db="EMBL/GenBank/DDBJ databases">
        <title>A Necator americanus chromosomal reference genome.</title>
        <authorList>
            <person name="Ilik V."/>
            <person name="Petrzelkova K.J."/>
            <person name="Pardy F."/>
            <person name="Fuh T."/>
            <person name="Niatou-Singa F.S."/>
            <person name="Gouil Q."/>
            <person name="Baker L."/>
            <person name="Ritchie M.E."/>
            <person name="Jex A.R."/>
            <person name="Gazzola D."/>
            <person name="Li H."/>
            <person name="Toshio Fujiwara R."/>
            <person name="Zhan B."/>
            <person name="Aroian R.V."/>
            <person name="Pafco B."/>
            <person name="Schwarz E.M."/>
        </authorList>
    </citation>
    <scope>NUCLEOTIDE SEQUENCE [LARGE SCALE GENOMIC DNA]</scope>
    <source>
        <strain evidence="1 2">Aroian</strain>
        <tissue evidence="1">Whole animal</tissue>
    </source>
</reference>
<comment type="caution">
    <text evidence="1">The sequence shown here is derived from an EMBL/GenBank/DDBJ whole genome shotgun (WGS) entry which is preliminary data.</text>
</comment>
<gene>
    <name evidence="1" type="primary">Necator_chrV.g17784</name>
    <name evidence="1" type="ORF">RB195_012994</name>
</gene>
<proteinExistence type="predicted"/>
<protein>
    <submittedName>
        <fullName evidence="1">Uncharacterized protein</fullName>
    </submittedName>
</protein>